<dbReference type="EMBL" id="BAUT01000010">
    <property type="protein sequence ID" value="GAE25463.1"/>
    <property type="molecule type" value="Genomic_DNA"/>
</dbReference>
<keyword evidence="4" id="KW-1185">Reference proteome</keyword>
<dbReference type="SUPFAM" id="SSF56796">
    <property type="entry name" value="Dehydroquinate synthase-like"/>
    <property type="match status" value="1"/>
</dbReference>
<evidence type="ECO:0000313" key="3">
    <source>
        <dbReference type="EMBL" id="GAE25463.1"/>
    </source>
</evidence>
<proteinExistence type="predicted"/>
<dbReference type="STRING" id="1236970.JCM9140_1460"/>
<dbReference type="PANTHER" id="PTHR43616:SF3">
    <property type="entry name" value="HYDROXYCARBOXYLATE DEHYDROGENASE A"/>
    <property type="match status" value="1"/>
</dbReference>
<sequence length="172" mass="19040">MRVPVLLSMQTANLCKQLLLQESEQALAALSQKDVTDSLISIIETNIMAGGLVGGLGDDYGRIAAAHSIHNALTQFEETHHFLHGEKVAYGILVQLALEQEWEELERLLPFYKQIGLPLSLEHLGLESSEEVLKAIADKALLPSESIHFMNESFTPNEVVNGMKSVETYIKK</sequence>
<dbReference type="RefSeq" id="WP_052002099.1">
    <property type="nucleotide sequence ID" value="NZ_BAUT01000010.1"/>
</dbReference>
<dbReference type="GO" id="GO:0016614">
    <property type="term" value="F:oxidoreductase activity, acting on CH-OH group of donors"/>
    <property type="evidence" value="ECO:0007669"/>
    <property type="project" value="InterPro"/>
</dbReference>
<dbReference type="PANTHER" id="PTHR43616">
    <property type="entry name" value="GLYCEROL DEHYDROGENASE"/>
    <property type="match status" value="1"/>
</dbReference>
<name>W4Q193_9BACI</name>
<dbReference type="Proteomes" id="UP000018890">
    <property type="component" value="Unassembled WGS sequence"/>
</dbReference>
<gene>
    <name evidence="3" type="ORF">JCM9140_1460</name>
</gene>
<keyword evidence="2" id="KW-0560">Oxidoreductase</keyword>
<dbReference type="Gene3D" id="1.20.1090.10">
    <property type="entry name" value="Dehydroquinate synthase-like - alpha domain"/>
    <property type="match status" value="1"/>
</dbReference>
<reference evidence="3" key="1">
    <citation type="journal article" date="2014" name="Genome Announc.">
        <title>Draft Genome Sequences of Three Alkaliphilic Bacillus Strains, Bacillus wakoensis JCM 9140T, Bacillus akibai JCM 9157T, and Bacillus hemicellulosilyticus JCM 9152T.</title>
        <authorList>
            <person name="Yuki M."/>
            <person name="Oshima K."/>
            <person name="Suda W."/>
            <person name="Oshida Y."/>
            <person name="Kitamura K."/>
            <person name="Iida T."/>
            <person name="Hattori M."/>
            <person name="Ohkuma M."/>
        </authorList>
    </citation>
    <scope>NUCLEOTIDE SEQUENCE [LARGE SCALE GENOMIC DNA]</scope>
    <source>
        <strain evidence="3">JCM 9140</strain>
    </source>
</reference>
<dbReference type="InterPro" id="IPR016205">
    <property type="entry name" value="Glycerol_DH"/>
</dbReference>
<comment type="caution">
    <text evidence="3">The sequence shown here is derived from an EMBL/GenBank/DDBJ whole genome shotgun (WGS) entry which is preliminary data.</text>
</comment>
<protein>
    <submittedName>
        <fullName evidence="3">Glycerol dehydrogenase</fullName>
    </submittedName>
</protein>
<organism evidence="3 4">
    <name type="scientific">Halalkalibacter wakoensis JCM 9140</name>
    <dbReference type="NCBI Taxonomy" id="1236970"/>
    <lineage>
        <taxon>Bacteria</taxon>
        <taxon>Bacillati</taxon>
        <taxon>Bacillota</taxon>
        <taxon>Bacilli</taxon>
        <taxon>Bacillales</taxon>
        <taxon>Bacillaceae</taxon>
        <taxon>Halalkalibacter</taxon>
    </lineage>
</organism>
<evidence type="ECO:0000256" key="1">
    <source>
        <dbReference type="ARBA" id="ARBA00022723"/>
    </source>
</evidence>
<dbReference type="GO" id="GO:0046872">
    <property type="term" value="F:metal ion binding"/>
    <property type="evidence" value="ECO:0007669"/>
    <property type="project" value="UniProtKB-KW"/>
</dbReference>
<evidence type="ECO:0000256" key="2">
    <source>
        <dbReference type="ARBA" id="ARBA00023002"/>
    </source>
</evidence>
<dbReference type="OrthoDB" id="5198708at2"/>
<dbReference type="AlphaFoldDB" id="W4Q193"/>
<keyword evidence="1" id="KW-0479">Metal-binding</keyword>
<evidence type="ECO:0000313" key="4">
    <source>
        <dbReference type="Proteomes" id="UP000018890"/>
    </source>
</evidence>
<accession>W4Q193</accession>